<reference evidence="2 3" key="1">
    <citation type="submission" date="2017-04" db="EMBL/GenBank/DDBJ databases">
        <title>Bacillus krulwichiae AM31D Genome sequencing and assembly.</title>
        <authorList>
            <person name="Krulwich T.A."/>
            <person name="Anastor L."/>
            <person name="Ehrlich R."/>
            <person name="Ehrlich G.D."/>
            <person name="Janto B."/>
        </authorList>
    </citation>
    <scope>NUCLEOTIDE SEQUENCE [LARGE SCALE GENOMIC DNA]</scope>
    <source>
        <strain evidence="2 3">AM31D</strain>
    </source>
</reference>
<dbReference type="AlphaFoldDB" id="A0A1X9M828"/>
<evidence type="ECO:0000256" key="1">
    <source>
        <dbReference type="SAM" id="Coils"/>
    </source>
</evidence>
<name>A0A1X9M828_9BACI</name>
<organism evidence="2 3">
    <name type="scientific">Halalkalibacter krulwichiae</name>
    <dbReference type="NCBI Taxonomy" id="199441"/>
    <lineage>
        <taxon>Bacteria</taxon>
        <taxon>Bacillati</taxon>
        <taxon>Bacillota</taxon>
        <taxon>Bacilli</taxon>
        <taxon>Bacillales</taxon>
        <taxon>Bacillaceae</taxon>
        <taxon>Halalkalibacter</taxon>
    </lineage>
</organism>
<dbReference type="EMBL" id="CP020814">
    <property type="protein sequence ID" value="ARK29595.1"/>
    <property type="molecule type" value="Genomic_DNA"/>
</dbReference>
<gene>
    <name evidence="2" type="ORF">BkAM31D_06810</name>
</gene>
<feature type="coiled-coil region" evidence="1">
    <location>
        <begin position="29"/>
        <end position="84"/>
    </location>
</feature>
<dbReference type="RefSeq" id="WP_066154307.1">
    <property type="nucleotide sequence ID" value="NZ_CP020814.1"/>
</dbReference>
<accession>A0A1X9M828</accession>
<protein>
    <submittedName>
        <fullName evidence="2">Uncharacterized protein</fullName>
    </submittedName>
</protein>
<dbReference type="KEGG" id="bkw:BkAM31D_06810"/>
<dbReference type="Proteomes" id="UP000193006">
    <property type="component" value="Chromosome"/>
</dbReference>
<sequence>MNQYYYNQFYPQQNPSYKQYQNAFPNEQLIRQHDSRQTLEQRVNQLEQQNQQQVQELTRLNEEIVRLNGELNRVNDEIIRLNRNDELHTGRLNRVNQRLRTVERNLNIPYTAGDDGF</sequence>
<proteinExistence type="predicted"/>
<keyword evidence="1" id="KW-0175">Coiled coil</keyword>
<evidence type="ECO:0000313" key="2">
    <source>
        <dbReference type="EMBL" id="ARK29595.1"/>
    </source>
</evidence>
<evidence type="ECO:0000313" key="3">
    <source>
        <dbReference type="Proteomes" id="UP000193006"/>
    </source>
</evidence>
<keyword evidence="3" id="KW-1185">Reference proteome</keyword>